<accession>A0A4R1PH50</accession>
<organism evidence="2 3">
    <name type="scientific">Azotobacter chroococcum</name>
    <dbReference type="NCBI Taxonomy" id="353"/>
    <lineage>
        <taxon>Bacteria</taxon>
        <taxon>Pseudomonadati</taxon>
        <taxon>Pseudomonadota</taxon>
        <taxon>Gammaproteobacteria</taxon>
        <taxon>Pseudomonadales</taxon>
        <taxon>Pseudomonadaceae</taxon>
        <taxon>Azotobacter</taxon>
    </lineage>
</organism>
<evidence type="ECO:0000256" key="1">
    <source>
        <dbReference type="SAM" id="MobiDB-lite"/>
    </source>
</evidence>
<gene>
    <name evidence="2" type="ORF">EV691_12937</name>
</gene>
<dbReference type="AlphaFoldDB" id="A0A4R1PH50"/>
<comment type="caution">
    <text evidence="2">The sequence shown here is derived from an EMBL/GenBank/DDBJ whole genome shotgun (WGS) entry which is preliminary data.</text>
</comment>
<evidence type="ECO:0000313" key="3">
    <source>
        <dbReference type="Proteomes" id="UP000295169"/>
    </source>
</evidence>
<dbReference type="Proteomes" id="UP000295169">
    <property type="component" value="Unassembled WGS sequence"/>
</dbReference>
<name>A0A4R1PH50_9GAMM</name>
<dbReference type="EMBL" id="SMMU01000029">
    <property type="protein sequence ID" value="TCL26832.1"/>
    <property type="molecule type" value="Genomic_DNA"/>
</dbReference>
<proteinExistence type="predicted"/>
<sequence length="52" mass="5721">MNMQSQDNPQKQEDPGSPIPKREPEPGKPLEDPTEPETLPTDPDINDGEPLA</sequence>
<protein>
    <submittedName>
        <fullName evidence="2">Uncharacterized protein</fullName>
    </submittedName>
</protein>
<evidence type="ECO:0000313" key="2">
    <source>
        <dbReference type="EMBL" id="TCL26832.1"/>
    </source>
</evidence>
<feature type="region of interest" description="Disordered" evidence="1">
    <location>
        <begin position="1"/>
        <end position="52"/>
    </location>
</feature>
<feature type="compositionally biased region" description="Basic and acidic residues" evidence="1">
    <location>
        <begin position="10"/>
        <end position="31"/>
    </location>
</feature>
<dbReference type="RefSeq" id="WP_165496569.1">
    <property type="nucleotide sequence ID" value="NZ_JBHLST010000024.1"/>
</dbReference>
<reference evidence="2 3" key="1">
    <citation type="submission" date="2019-03" db="EMBL/GenBank/DDBJ databases">
        <title>Genomic Encyclopedia of Type Strains, Phase IV (KMG-IV): sequencing the most valuable type-strain genomes for metagenomic binning, comparative biology and taxonomic classification.</title>
        <authorList>
            <person name="Goeker M."/>
        </authorList>
    </citation>
    <scope>NUCLEOTIDE SEQUENCE [LARGE SCALE GENOMIC DNA]</scope>
    <source>
        <strain evidence="2 3">DSM 2286</strain>
    </source>
</reference>